<accession>B0DSJ5</accession>
<gene>
    <name evidence="2" type="ORF">LACBIDRAFT_332383</name>
</gene>
<evidence type="ECO:0000256" key="1">
    <source>
        <dbReference type="SAM" id="MobiDB-lite"/>
    </source>
</evidence>
<dbReference type="HOGENOM" id="CLU_1199997_0_0_1"/>
<sequence>METQKQAKATEKVGALINDDDSSGLEEAFTRLTLTPSTSTPGQASHSGAHAERRADSTINTAGSMSHQPQSMTAGPSQPIVQEVAQPANAKKGKKARAPAKGSATVTAATEMAVGVPAAAAVPAANWQQITGADVEFEPDCFFIDTSVKTYSTVPRLPGPDLFKRAFLSPICFWNGHASAHVRVSVSLNALDSAGSVDSVLLIELNFGLIQRIVEKRGCGGRRTGIERGKA</sequence>
<dbReference type="RefSeq" id="XP_001886923.1">
    <property type="nucleotide sequence ID" value="XM_001886888.1"/>
</dbReference>
<feature type="compositionally biased region" description="Low complexity" evidence="1">
    <location>
        <begin position="32"/>
        <end position="41"/>
    </location>
</feature>
<keyword evidence="3" id="KW-1185">Reference proteome</keyword>
<name>B0DSJ5_LACBS</name>
<dbReference type="AlphaFoldDB" id="B0DSJ5"/>
<dbReference type="GeneID" id="6082423"/>
<dbReference type="EMBL" id="DS547130">
    <property type="protein sequence ID" value="EDR02560.1"/>
    <property type="molecule type" value="Genomic_DNA"/>
</dbReference>
<evidence type="ECO:0000313" key="2">
    <source>
        <dbReference type="EMBL" id="EDR02560.1"/>
    </source>
</evidence>
<feature type="region of interest" description="Disordered" evidence="1">
    <location>
        <begin position="1"/>
        <end position="54"/>
    </location>
</feature>
<organism evidence="3">
    <name type="scientific">Laccaria bicolor (strain S238N-H82 / ATCC MYA-4686)</name>
    <name type="common">Bicoloured deceiver</name>
    <name type="synonym">Laccaria laccata var. bicolor</name>
    <dbReference type="NCBI Taxonomy" id="486041"/>
    <lineage>
        <taxon>Eukaryota</taxon>
        <taxon>Fungi</taxon>
        <taxon>Dikarya</taxon>
        <taxon>Basidiomycota</taxon>
        <taxon>Agaricomycotina</taxon>
        <taxon>Agaricomycetes</taxon>
        <taxon>Agaricomycetidae</taxon>
        <taxon>Agaricales</taxon>
        <taxon>Agaricineae</taxon>
        <taxon>Hydnangiaceae</taxon>
        <taxon>Laccaria</taxon>
    </lineage>
</organism>
<dbReference type="InParanoid" id="B0DSJ5"/>
<reference evidence="2 3" key="1">
    <citation type="journal article" date="2008" name="Nature">
        <title>The genome of Laccaria bicolor provides insights into mycorrhizal symbiosis.</title>
        <authorList>
            <person name="Martin F."/>
            <person name="Aerts A."/>
            <person name="Ahren D."/>
            <person name="Brun A."/>
            <person name="Danchin E.G.J."/>
            <person name="Duchaussoy F."/>
            <person name="Gibon J."/>
            <person name="Kohler A."/>
            <person name="Lindquist E."/>
            <person name="Pereda V."/>
            <person name="Salamov A."/>
            <person name="Shapiro H.J."/>
            <person name="Wuyts J."/>
            <person name="Blaudez D."/>
            <person name="Buee M."/>
            <person name="Brokstein P."/>
            <person name="Canbaeck B."/>
            <person name="Cohen D."/>
            <person name="Courty P.E."/>
            <person name="Coutinho P.M."/>
            <person name="Delaruelle C."/>
            <person name="Detter J.C."/>
            <person name="Deveau A."/>
            <person name="DiFazio S."/>
            <person name="Duplessis S."/>
            <person name="Fraissinet-Tachet L."/>
            <person name="Lucic E."/>
            <person name="Frey-Klett P."/>
            <person name="Fourrey C."/>
            <person name="Feussner I."/>
            <person name="Gay G."/>
            <person name="Grimwood J."/>
            <person name="Hoegger P.J."/>
            <person name="Jain P."/>
            <person name="Kilaru S."/>
            <person name="Labbe J."/>
            <person name="Lin Y.C."/>
            <person name="Legue V."/>
            <person name="Le Tacon F."/>
            <person name="Marmeisse R."/>
            <person name="Melayah D."/>
            <person name="Montanini B."/>
            <person name="Muratet M."/>
            <person name="Nehls U."/>
            <person name="Niculita-Hirzel H."/>
            <person name="Oudot-Le Secq M.P."/>
            <person name="Peter M."/>
            <person name="Quesneville H."/>
            <person name="Rajashekar B."/>
            <person name="Reich M."/>
            <person name="Rouhier N."/>
            <person name="Schmutz J."/>
            <person name="Yin T."/>
            <person name="Chalot M."/>
            <person name="Henrissat B."/>
            <person name="Kuees U."/>
            <person name="Lucas S."/>
            <person name="Van de Peer Y."/>
            <person name="Podila G.K."/>
            <person name="Polle A."/>
            <person name="Pukkila P.J."/>
            <person name="Richardson P.M."/>
            <person name="Rouze P."/>
            <person name="Sanders I.R."/>
            <person name="Stajich J.E."/>
            <person name="Tunlid A."/>
            <person name="Tuskan G."/>
            <person name="Grigoriev I.V."/>
        </authorList>
    </citation>
    <scope>NUCLEOTIDE SEQUENCE [LARGE SCALE GENOMIC DNA]</scope>
    <source>
        <strain evidence="3">S238N-H82 / ATCC MYA-4686</strain>
    </source>
</reference>
<dbReference type="OrthoDB" id="3123115at2759"/>
<evidence type="ECO:0000313" key="3">
    <source>
        <dbReference type="Proteomes" id="UP000001194"/>
    </source>
</evidence>
<dbReference type="Proteomes" id="UP000001194">
    <property type="component" value="Unassembled WGS sequence"/>
</dbReference>
<dbReference type="KEGG" id="lbc:LACBIDRAFT_332383"/>
<proteinExistence type="predicted"/>
<protein>
    <submittedName>
        <fullName evidence="2">Predicted protein</fullName>
    </submittedName>
</protein>